<evidence type="ECO:0000256" key="5">
    <source>
        <dbReference type="ARBA" id="ARBA00049650"/>
    </source>
</evidence>
<dbReference type="PANTHER" id="PTHR15296">
    <property type="entry name" value="MEMBRANE-ASSOCIATED PROTEIN MAP17"/>
    <property type="match status" value="1"/>
</dbReference>
<accession>A0A3B4G6L7</accession>
<dbReference type="GeneTree" id="ENSGT01130000278372"/>
<dbReference type="STRING" id="303518.ENSPNYP00000018497"/>
<dbReference type="GO" id="GO:0016020">
    <property type="term" value="C:membrane"/>
    <property type="evidence" value="ECO:0007669"/>
    <property type="project" value="UniProtKB-SubCell"/>
</dbReference>
<proteinExistence type="inferred from homology"/>
<keyword evidence="4 6" id="KW-0472">Membrane</keyword>
<keyword evidence="2 6" id="KW-0812">Transmembrane</keyword>
<organism evidence="7">
    <name type="scientific">Pundamilia nyererei</name>
    <dbReference type="NCBI Taxonomy" id="303518"/>
    <lineage>
        <taxon>Eukaryota</taxon>
        <taxon>Metazoa</taxon>
        <taxon>Chordata</taxon>
        <taxon>Craniata</taxon>
        <taxon>Vertebrata</taxon>
        <taxon>Euteleostomi</taxon>
        <taxon>Actinopterygii</taxon>
        <taxon>Neopterygii</taxon>
        <taxon>Teleostei</taxon>
        <taxon>Neoteleostei</taxon>
        <taxon>Acanthomorphata</taxon>
        <taxon>Ovalentaria</taxon>
        <taxon>Cichlomorphae</taxon>
        <taxon>Cichliformes</taxon>
        <taxon>Cichlidae</taxon>
        <taxon>African cichlids</taxon>
        <taxon>Pseudocrenilabrinae</taxon>
        <taxon>Haplochromini</taxon>
        <taxon>Pundamilia</taxon>
    </lineage>
</organism>
<protein>
    <submittedName>
        <fullName evidence="7">Uncharacterized protein</fullName>
    </submittedName>
</protein>
<reference evidence="7" key="1">
    <citation type="submission" date="2023-09" db="UniProtKB">
        <authorList>
            <consortium name="Ensembl"/>
        </authorList>
    </citation>
    <scope>IDENTIFICATION</scope>
</reference>
<evidence type="ECO:0000256" key="4">
    <source>
        <dbReference type="ARBA" id="ARBA00023136"/>
    </source>
</evidence>
<sequence>MCCQKTEEFPICCWECLVFPETLSSSVIHIRSFPDWSHVEQKRWFVVNLHVYLPTNTNERALPQWLTGIIAVCGFLFLAFVVILAKKAWCENPSRSVGQIPPKDRLNVSVQKRYIL</sequence>
<dbReference type="Pfam" id="PF15807">
    <property type="entry name" value="MAP17"/>
    <property type="match status" value="1"/>
</dbReference>
<evidence type="ECO:0000256" key="6">
    <source>
        <dbReference type="SAM" id="Phobius"/>
    </source>
</evidence>
<comment type="subcellular location">
    <subcellularLocation>
        <location evidence="1">Membrane</location>
        <topology evidence="1">Single-pass membrane protein</topology>
    </subcellularLocation>
</comment>
<evidence type="ECO:0000256" key="3">
    <source>
        <dbReference type="ARBA" id="ARBA00022989"/>
    </source>
</evidence>
<keyword evidence="3 6" id="KW-1133">Transmembrane helix</keyword>
<feature type="transmembrane region" description="Helical" evidence="6">
    <location>
        <begin position="65"/>
        <end position="85"/>
    </location>
</feature>
<dbReference type="AlphaFoldDB" id="A0A3B4G6L7"/>
<dbReference type="InterPro" id="IPR031627">
    <property type="entry name" value="PDZK1IP1/SMIM24"/>
</dbReference>
<name>A0A3B4G6L7_9CICH</name>
<evidence type="ECO:0000313" key="7">
    <source>
        <dbReference type="Ensembl" id="ENSPNYP00000018497.1"/>
    </source>
</evidence>
<comment type="similarity">
    <text evidence="5">Belongs to the PDZK1-interacting protein 1/SMIM24 family.</text>
</comment>
<dbReference type="PANTHER" id="PTHR15296:SF1">
    <property type="entry name" value="PDZK1 INTERACTING PROTEIN 1"/>
    <property type="match status" value="1"/>
</dbReference>
<dbReference type="Ensembl" id="ENSPNYT00000018959.1">
    <property type="protein sequence ID" value="ENSPNYP00000018497.1"/>
    <property type="gene ID" value="ENSPNYG00000013990.1"/>
</dbReference>
<evidence type="ECO:0000256" key="2">
    <source>
        <dbReference type="ARBA" id="ARBA00022692"/>
    </source>
</evidence>
<evidence type="ECO:0000256" key="1">
    <source>
        <dbReference type="ARBA" id="ARBA00004167"/>
    </source>
</evidence>